<gene>
    <name evidence="1" type="ORF">PBRA_006890</name>
    <name evidence="2" type="ORF">PLBR_LOCUS7811</name>
</gene>
<evidence type="ECO:0000313" key="1">
    <source>
        <dbReference type="EMBL" id="CEO98776.1"/>
    </source>
</evidence>
<keyword evidence="2" id="KW-0496">Mitochondrion</keyword>
<protein>
    <submittedName>
        <fullName evidence="1">Uncharacterized protein</fullName>
    </submittedName>
</protein>
<dbReference type="EMBL" id="OVEO01000014">
    <property type="protein sequence ID" value="SPR00596.1"/>
    <property type="molecule type" value="Genomic_DNA"/>
</dbReference>
<dbReference type="Proteomes" id="UP000039324">
    <property type="component" value="Unassembled WGS sequence"/>
</dbReference>
<proteinExistence type="predicted"/>
<sequence>MGLGRHAEADFEMDMLPDRLASYERAQMFPARRRQAIASIKRTLIGQAERRIAGIEAACRRRSCPTSSVTQVENVPGPAWLRAFYRVSDPGSSHIATQIWTVRRCDATRRYSVHYFGAGDFFFNVVLPCDAMSTVDYCRSLIMDLF</sequence>
<keyword evidence="3" id="KW-1185">Reference proteome</keyword>
<evidence type="ECO:0000313" key="4">
    <source>
        <dbReference type="Proteomes" id="UP000290189"/>
    </source>
</evidence>
<name>A0A0G4IUK4_PLABS</name>
<evidence type="ECO:0000313" key="2">
    <source>
        <dbReference type="EMBL" id="SPR00596.1"/>
    </source>
</evidence>
<dbReference type="AlphaFoldDB" id="A0A0G4IUK4"/>
<dbReference type="Proteomes" id="UP000290189">
    <property type="component" value="Unassembled WGS sequence"/>
</dbReference>
<dbReference type="EMBL" id="CDSF01000087">
    <property type="protein sequence ID" value="CEO98776.1"/>
    <property type="molecule type" value="Genomic_DNA"/>
</dbReference>
<evidence type="ECO:0000313" key="3">
    <source>
        <dbReference type="Proteomes" id="UP000039324"/>
    </source>
</evidence>
<organism evidence="1 3">
    <name type="scientific">Plasmodiophora brassicae</name>
    <name type="common">Clubroot disease agent</name>
    <dbReference type="NCBI Taxonomy" id="37360"/>
    <lineage>
        <taxon>Eukaryota</taxon>
        <taxon>Sar</taxon>
        <taxon>Rhizaria</taxon>
        <taxon>Endomyxa</taxon>
        <taxon>Phytomyxea</taxon>
        <taxon>Plasmodiophorida</taxon>
        <taxon>Plasmodiophoridae</taxon>
        <taxon>Plasmodiophora</taxon>
    </lineage>
</organism>
<accession>A0A0G4IUK4</accession>
<reference evidence="2 4" key="2">
    <citation type="submission" date="2018-03" db="EMBL/GenBank/DDBJ databases">
        <authorList>
            <person name="Fogelqvist J."/>
        </authorList>
    </citation>
    <scope>NUCLEOTIDE SEQUENCE [LARGE SCALE GENOMIC DNA]</scope>
</reference>
<geneLocation type="mitochondrion" evidence="2"/>
<reference evidence="1 3" key="1">
    <citation type="submission" date="2015-02" db="EMBL/GenBank/DDBJ databases">
        <authorList>
            <person name="Chooi Y.-H."/>
        </authorList>
    </citation>
    <scope>NUCLEOTIDE SEQUENCE [LARGE SCALE GENOMIC DNA]</scope>
    <source>
        <strain evidence="1">E3</strain>
    </source>
</reference>